<name>A0A0M3JQM1_ANISI</name>
<keyword evidence="4" id="KW-1133">Transmembrane helix</keyword>
<dbReference type="GO" id="GO:0016020">
    <property type="term" value="C:membrane"/>
    <property type="evidence" value="ECO:0007669"/>
    <property type="project" value="UniProtKB-SubCell"/>
</dbReference>
<reference evidence="7 8" key="2">
    <citation type="submission" date="2018-11" db="EMBL/GenBank/DDBJ databases">
        <authorList>
            <consortium name="Pathogen Informatics"/>
        </authorList>
    </citation>
    <scope>NUCLEOTIDE SEQUENCE [LARGE SCALE GENOMIC DNA]</scope>
</reference>
<evidence type="ECO:0000256" key="4">
    <source>
        <dbReference type="ARBA" id="ARBA00022989"/>
    </source>
</evidence>
<evidence type="ECO:0000313" key="7">
    <source>
        <dbReference type="EMBL" id="VDK41382.1"/>
    </source>
</evidence>
<reference evidence="9" key="1">
    <citation type="submission" date="2017-02" db="UniProtKB">
        <authorList>
            <consortium name="WormBaseParasite"/>
        </authorList>
    </citation>
    <scope>IDENTIFICATION</scope>
</reference>
<keyword evidence="3" id="KW-0812">Transmembrane</keyword>
<dbReference type="InterPro" id="IPR046791">
    <property type="entry name" value="Polycystin_dom"/>
</dbReference>
<evidence type="ECO:0000256" key="3">
    <source>
        <dbReference type="ARBA" id="ARBA00022692"/>
    </source>
</evidence>
<dbReference type="AlphaFoldDB" id="A0A0M3JQM1"/>
<keyword evidence="5" id="KW-0472">Membrane</keyword>
<evidence type="ECO:0000313" key="9">
    <source>
        <dbReference type="WBParaSite" id="ASIM_0000997201-mRNA-1"/>
    </source>
</evidence>
<evidence type="ECO:0000256" key="1">
    <source>
        <dbReference type="ARBA" id="ARBA00004141"/>
    </source>
</evidence>
<dbReference type="WBParaSite" id="ASIM_0000997201-mRNA-1">
    <property type="protein sequence ID" value="ASIM_0000997201-mRNA-1"/>
    <property type="gene ID" value="ASIM_0000997201"/>
</dbReference>
<keyword evidence="8" id="KW-1185">Reference proteome</keyword>
<comment type="subcellular location">
    <subcellularLocation>
        <location evidence="1">Membrane</location>
        <topology evidence="1">Multi-pass membrane protein</topology>
    </subcellularLocation>
</comment>
<evidence type="ECO:0000259" key="6">
    <source>
        <dbReference type="Pfam" id="PF20519"/>
    </source>
</evidence>
<proteinExistence type="inferred from homology"/>
<gene>
    <name evidence="7" type="ORF">ASIM_LOCUS9700</name>
</gene>
<comment type="similarity">
    <text evidence="2">Belongs to the polycystin family.</text>
</comment>
<accession>A0A0M3JQM1</accession>
<dbReference type="OrthoDB" id="444119at2759"/>
<dbReference type="Proteomes" id="UP000267096">
    <property type="component" value="Unassembled WGS sequence"/>
</dbReference>
<protein>
    <submittedName>
        <fullName evidence="9">PKD_channel domain-containing protein</fullName>
    </submittedName>
</protein>
<organism evidence="9">
    <name type="scientific">Anisakis simplex</name>
    <name type="common">Herring worm</name>
    <dbReference type="NCBI Taxonomy" id="6269"/>
    <lineage>
        <taxon>Eukaryota</taxon>
        <taxon>Metazoa</taxon>
        <taxon>Ecdysozoa</taxon>
        <taxon>Nematoda</taxon>
        <taxon>Chromadorea</taxon>
        <taxon>Rhabditida</taxon>
        <taxon>Spirurina</taxon>
        <taxon>Ascaridomorpha</taxon>
        <taxon>Ascaridoidea</taxon>
        <taxon>Anisakidae</taxon>
        <taxon>Anisakis</taxon>
        <taxon>Anisakis simplex complex</taxon>
    </lineage>
</organism>
<sequence length="71" mass="8225">MGFGILRQVRSVKNTNCWLAKRFETYFNACEGFTRVKYEDTTPAYSVGWKKAIEVGRAKPAYIYHSAEQLQ</sequence>
<evidence type="ECO:0000256" key="2">
    <source>
        <dbReference type="ARBA" id="ARBA00007200"/>
    </source>
</evidence>
<evidence type="ECO:0000313" key="8">
    <source>
        <dbReference type="Proteomes" id="UP000267096"/>
    </source>
</evidence>
<dbReference type="Pfam" id="PF20519">
    <property type="entry name" value="Polycystin_dom"/>
    <property type="match status" value="1"/>
</dbReference>
<dbReference type="EMBL" id="UYRR01030647">
    <property type="protein sequence ID" value="VDK41382.1"/>
    <property type="molecule type" value="Genomic_DNA"/>
</dbReference>
<feature type="domain" description="Polycystin" evidence="6">
    <location>
        <begin position="2"/>
        <end position="70"/>
    </location>
</feature>
<evidence type="ECO:0000256" key="5">
    <source>
        <dbReference type="ARBA" id="ARBA00023136"/>
    </source>
</evidence>